<accession>A0A9D1P4Z7</accession>
<dbReference type="GO" id="GO:0006886">
    <property type="term" value="P:intracellular protein transport"/>
    <property type="evidence" value="ECO:0007669"/>
    <property type="project" value="InterPro"/>
</dbReference>
<comment type="subcellular location">
    <subcellularLocation>
        <location evidence="1">Membrane</location>
    </subcellularLocation>
</comment>
<evidence type="ECO:0000256" key="5">
    <source>
        <dbReference type="ARBA" id="ARBA00022989"/>
    </source>
</evidence>
<evidence type="ECO:0000256" key="8">
    <source>
        <dbReference type="SAM" id="MobiDB-lite"/>
    </source>
</evidence>
<dbReference type="GO" id="GO:0009306">
    <property type="term" value="P:protein secretion"/>
    <property type="evidence" value="ECO:0007669"/>
    <property type="project" value="InterPro"/>
</dbReference>
<dbReference type="Gene3D" id="1.20.5.1030">
    <property type="entry name" value="Preprotein translocase secy subunit"/>
    <property type="match status" value="1"/>
</dbReference>
<evidence type="ECO:0000256" key="2">
    <source>
        <dbReference type="ARBA" id="ARBA00022448"/>
    </source>
</evidence>
<keyword evidence="6" id="KW-0811">Translocation</keyword>
<evidence type="ECO:0000256" key="3">
    <source>
        <dbReference type="ARBA" id="ARBA00022692"/>
    </source>
</evidence>
<keyword evidence="4" id="KW-0653">Protein transport</keyword>
<evidence type="ECO:0000256" key="4">
    <source>
        <dbReference type="ARBA" id="ARBA00022927"/>
    </source>
</evidence>
<keyword evidence="3 9" id="KW-0812">Transmembrane</keyword>
<feature type="compositionally biased region" description="Basic residues" evidence="8">
    <location>
        <begin position="12"/>
        <end position="21"/>
    </location>
</feature>
<dbReference type="InterPro" id="IPR001901">
    <property type="entry name" value="Translocase_SecE/Sec61-g"/>
</dbReference>
<keyword evidence="5 9" id="KW-1133">Transmembrane helix</keyword>
<feature type="transmembrane region" description="Helical" evidence="9">
    <location>
        <begin position="49"/>
        <end position="78"/>
    </location>
</feature>
<dbReference type="NCBIfam" id="TIGR00964">
    <property type="entry name" value="secE_bact"/>
    <property type="match status" value="1"/>
</dbReference>
<dbReference type="GO" id="GO:0016020">
    <property type="term" value="C:membrane"/>
    <property type="evidence" value="ECO:0007669"/>
    <property type="project" value="UniProtKB-SubCell"/>
</dbReference>
<dbReference type="GO" id="GO:0008320">
    <property type="term" value="F:protein transmembrane transporter activity"/>
    <property type="evidence" value="ECO:0007669"/>
    <property type="project" value="InterPro"/>
</dbReference>
<dbReference type="InterPro" id="IPR038379">
    <property type="entry name" value="SecE_sf"/>
</dbReference>
<dbReference type="GO" id="GO:0006605">
    <property type="term" value="P:protein targeting"/>
    <property type="evidence" value="ECO:0007669"/>
    <property type="project" value="InterPro"/>
</dbReference>
<protein>
    <submittedName>
        <fullName evidence="10">Preprotein translocase subunit SecE</fullName>
    </submittedName>
</protein>
<dbReference type="Pfam" id="PF00584">
    <property type="entry name" value="SecE"/>
    <property type="match status" value="1"/>
</dbReference>
<name>A0A9D1P4Z7_9FIRM</name>
<keyword evidence="7 9" id="KW-0472">Membrane</keyword>
<dbReference type="AlphaFoldDB" id="A0A9D1P4Z7"/>
<keyword evidence="2" id="KW-0813">Transport</keyword>
<sequence length="79" mass="8871">MADEVVKDSGKAKKKDKKERKEKKSWFKGLKTEFKKIMWTDKKTLGKQAIAVIVVSVLFCVLITLVDSVALAAIEFIIG</sequence>
<reference evidence="10" key="1">
    <citation type="submission" date="2020-10" db="EMBL/GenBank/DDBJ databases">
        <authorList>
            <person name="Gilroy R."/>
        </authorList>
    </citation>
    <scope>NUCLEOTIDE SEQUENCE</scope>
    <source>
        <strain evidence="10">CHK188-20938</strain>
    </source>
</reference>
<evidence type="ECO:0000256" key="9">
    <source>
        <dbReference type="SAM" id="Phobius"/>
    </source>
</evidence>
<evidence type="ECO:0000256" key="1">
    <source>
        <dbReference type="ARBA" id="ARBA00004370"/>
    </source>
</evidence>
<dbReference type="Proteomes" id="UP000824169">
    <property type="component" value="Unassembled WGS sequence"/>
</dbReference>
<evidence type="ECO:0000256" key="7">
    <source>
        <dbReference type="ARBA" id="ARBA00023136"/>
    </source>
</evidence>
<proteinExistence type="predicted"/>
<evidence type="ECO:0000256" key="6">
    <source>
        <dbReference type="ARBA" id="ARBA00023010"/>
    </source>
</evidence>
<comment type="caution">
    <text evidence="10">The sequence shown here is derived from an EMBL/GenBank/DDBJ whole genome shotgun (WGS) entry which is preliminary data.</text>
</comment>
<feature type="compositionally biased region" description="Basic and acidic residues" evidence="8">
    <location>
        <begin position="1"/>
        <end position="11"/>
    </location>
</feature>
<gene>
    <name evidence="10" type="primary">secE</name>
    <name evidence="10" type="ORF">IAB71_10445</name>
</gene>
<evidence type="ECO:0000313" key="11">
    <source>
        <dbReference type="Proteomes" id="UP000824169"/>
    </source>
</evidence>
<reference evidence="10" key="2">
    <citation type="journal article" date="2021" name="PeerJ">
        <title>Extensive microbial diversity within the chicken gut microbiome revealed by metagenomics and culture.</title>
        <authorList>
            <person name="Gilroy R."/>
            <person name="Ravi A."/>
            <person name="Getino M."/>
            <person name="Pursley I."/>
            <person name="Horton D.L."/>
            <person name="Alikhan N.F."/>
            <person name="Baker D."/>
            <person name="Gharbi K."/>
            <person name="Hall N."/>
            <person name="Watson M."/>
            <person name="Adriaenssens E.M."/>
            <person name="Foster-Nyarko E."/>
            <person name="Jarju S."/>
            <person name="Secka A."/>
            <person name="Antonio M."/>
            <person name="Oren A."/>
            <person name="Chaudhuri R.R."/>
            <person name="La Ragione R."/>
            <person name="Hildebrand F."/>
            <person name="Pallen M.J."/>
        </authorList>
    </citation>
    <scope>NUCLEOTIDE SEQUENCE</scope>
    <source>
        <strain evidence="10">CHK188-20938</strain>
    </source>
</reference>
<evidence type="ECO:0000313" key="10">
    <source>
        <dbReference type="EMBL" id="HIV26177.1"/>
    </source>
</evidence>
<dbReference type="EMBL" id="DVOO01000030">
    <property type="protein sequence ID" value="HIV26177.1"/>
    <property type="molecule type" value="Genomic_DNA"/>
</dbReference>
<organism evidence="10 11">
    <name type="scientific">Candidatus Scatomonas pullistercoris</name>
    <dbReference type="NCBI Taxonomy" id="2840920"/>
    <lineage>
        <taxon>Bacteria</taxon>
        <taxon>Bacillati</taxon>
        <taxon>Bacillota</taxon>
        <taxon>Clostridia</taxon>
        <taxon>Lachnospirales</taxon>
        <taxon>Lachnospiraceae</taxon>
        <taxon>Lachnospiraceae incertae sedis</taxon>
        <taxon>Candidatus Scatomonas</taxon>
    </lineage>
</organism>
<dbReference type="InterPro" id="IPR005807">
    <property type="entry name" value="SecE_bac"/>
</dbReference>
<feature type="region of interest" description="Disordered" evidence="8">
    <location>
        <begin position="1"/>
        <end position="23"/>
    </location>
</feature>